<feature type="region of interest" description="Disordered" evidence="1">
    <location>
        <begin position="69"/>
        <end position="88"/>
    </location>
</feature>
<feature type="compositionally biased region" description="Pro residues" evidence="1">
    <location>
        <begin position="25"/>
        <end position="34"/>
    </location>
</feature>
<feature type="compositionally biased region" description="Polar residues" evidence="1">
    <location>
        <begin position="1"/>
        <end position="13"/>
    </location>
</feature>
<dbReference type="KEGG" id="tasa:A1Q1_04809"/>
<dbReference type="InterPro" id="IPR011333">
    <property type="entry name" value="SKP1/BTB/POZ_sf"/>
</dbReference>
<dbReference type="VEuPathDB" id="FungiDB:A1Q1_04809"/>
<name>J6EV23_TRIAS</name>
<proteinExistence type="predicted"/>
<dbReference type="PROSITE" id="PS50097">
    <property type="entry name" value="BTB"/>
    <property type="match status" value="1"/>
</dbReference>
<feature type="region of interest" description="Disordered" evidence="1">
    <location>
        <begin position="1"/>
        <end position="52"/>
    </location>
</feature>
<evidence type="ECO:0000313" key="4">
    <source>
        <dbReference type="Proteomes" id="UP000002748"/>
    </source>
</evidence>
<feature type="region of interest" description="Disordered" evidence="1">
    <location>
        <begin position="102"/>
        <end position="208"/>
    </location>
</feature>
<dbReference type="RefSeq" id="XP_014178522.1">
    <property type="nucleotide sequence ID" value="XM_014323047.1"/>
</dbReference>
<feature type="compositionally biased region" description="Pro residues" evidence="1">
    <location>
        <begin position="163"/>
        <end position="182"/>
    </location>
</feature>
<sequence length="484" mass="51744">MGLFRQQSWSRSRISLRRHRDSSAPPSPTPPLPPALFSSVNDSPRTISRQLSIDSTAALSTATTNTANDTLATAQSSTPEASTPDAEPTDAEIMTAIPGSYINSQSLGLSTPTPTPLTPPAASPRPLMSPSPQIRSRSLSTGHPSPIVGNPRPLCAPVSPRLSPRPSPHLSPRSPQPRPLMPPGEDDITPPDTADTCTFSPSDVGSAVNPTSHGHVEVIPYLVSHNVDLHPEFTTGDMLLLAGDRGFRCHSGLLRAWSGVFVQQLKTERFARERVIQSLDSPEDVHAVLSFLYGRDRAHLAPGPSSSGLGLYGTLPSIQVEDAGFSLAQFRAVLAFAESYDVQPALRDLLRHAVDAEAKRLCANRPNGTDVLGLVMLAHAARSAGLWKELIRRAWPKPDGIGYRPPGPEWRAISSPHYIDEPTAQRLGSAQPLLILIARVHSATGEVKVTYEKSELPVTAEELTADAAIVTGGKDGDFVTSLGI</sequence>
<dbReference type="Gene3D" id="3.30.710.10">
    <property type="entry name" value="Potassium Channel Kv1.1, Chain A"/>
    <property type="match status" value="1"/>
</dbReference>
<evidence type="ECO:0000259" key="2">
    <source>
        <dbReference type="PROSITE" id="PS50097"/>
    </source>
</evidence>
<protein>
    <recommendedName>
        <fullName evidence="2">BTB domain-containing protein</fullName>
    </recommendedName>
</protein>
<evidence type="ECO:0000313" key="3">
    <source>
        <dbReference type="EMBL" id="EJT46632.1"/>
    </source>
</evidence>
<comment type="caution">
    <text evidence="3">The sequence shown here is derived from an EMBL/GenBank/DDBJ whole genome shotgun (WGS) entry which is preliminary data.</text>
</comment>
<gene>
    <name evidence="3" type="ORF">A1Q1_04809</name>
</gene>
<dbReference type="OrthoDB" id="10635951at2759"/>
<dbReference type="InterPro" id="IPR000210">
    <property type="entry name" value="BTB/POZ_dom"/>
</dbReference>
<dbReference type="AlphaFoldDB" id="J6EV23"/>
<feature type="compositionally biased region" description="Polar residues" evidence="1">
    <location>
        <begin position="195"/>
        <end position="208"/>
    </location>
</feature>
<dbReference type="Proteomes" id="UP000002748">
    <property type="component" value="Unassembled WGS sequence"/>
</dbReference>
<accession>J6EV23</accession>
<evidence type="ECO:0000256" key="1">
    <source>
        <dbReference type="SAM" id="MobiDB-lite"/>
    </source>
</evidence>
<feature type="domain" description="BTB" evidence="2">
    <location>
        <begin position="236"/>
        <end position="293"/>
    </location>
</feature>
<dbReference type="CDD" id="cd18186">
    <property type="entry name" value="BTB_POZ_ZBTB_KLHL-like"/>
    <property type="match status" value="1"/>
</dbReference>
<dbReference type="EMBL" id="ALBS01000283">
    <property type="protein sequence ID" value="EJT46632.1"/>
    <property type="molecule type" value="Genomic_DNA"/>
</dbReference>
<organism evidence="3 4">
    <name type="scientific">Trichosporon asahii var. asahii (strain ATCC 90039 / CBS 2479 / JCM 2466 / KCTC 7840 / NBRC 103889/ NCYC 2677 / UAMH 7654)</name>
    <name type="common">Yeast</name>
    <dbReference type="NCBI Taxonomy" id="1186058"/>
    <lineage>
        <taxon>Eukaryota</taxon>
        <taxon>Fungi</taxon>
        <taxon>Dikarya</taxon>
        <taxon>Basidiomycota</taxon>
        <taxon>Agaricomycotina</taxon>
        <taxon>Tremellomycetes</taxon>
        <taxon>Trichosporonales</taxon>
        <taxon>Trichosporonaceae</taxon>
        <taxon>Trichosporon</taxon>
    </lineage>
</organism>
<dbReference type="HOGENOM" id="CLU_564038_0_0_1"/>
<feature type="compositionally biased region" description="Polar residues" evidence="1">
    <location>
        <begin position="130"/>
        <end position="143"/>
    </location>
</feature>
<feature type="compositionally biased region" description="Pro residues" evidence="1">
    <location>
        <begin position="113"/>
        <end position="129"/>
    </location>
</feature>
<feature type="compositionally biased region" description="Polar residues" evidence="1">
    <location>
        <begin position="40"/>
        <end position="52"/>
    </location>
</feature>
<dbReference type="GeneID" id="25988321"/>
<reference evidence="3 4" key="1">
    <citation type="journal article" date="2012" name="Eukaryot. Cell">
        <title>Draft genome sequence of CBS 2479, the standard type strain of Trichosporon asahii.</title>
        <authorList>
            <person name="Yang R.Y."/>
            <person name="Li H.T."/>
            <person name="Zhu H."/>
            <person name="Zhou G.P."/>
            <person name="Wang M."/>
            <person name="Wang L."/>
        </authorList>
    </citation>
    <scope>NUCLEOTIDE SEQUENCE [LARGE SCALE GENOMIC DNA]</scope>
    <source>
        <strain evidence="4">ATCC 90039 / CBS 2479 / JCM 2466 / KCTC 7840 / NCYC 2677 / UAMH 7654</strain>
    </source>
</reference>